<reference evidence="1 2" key="1">
    <citation type="submission" date="2009-02" db="EMBL/GenBank/DDBJ databases">
        <title>Annotation of Streptomyces hygroscopicus strain ATCC 53653.</title>
        <authorList>
            <consortium name="The Broad Institute Genome Sequencing Platform"/>
            <consortium name="Broad Institute Microbial Sequencing Center"/>
            <person name="Fischbach M."/>
            <person name="Godfrey P."/>
            <person name="Ward D."/>
            <person name="Young S."/>
            <person name="Zeng Q."/>
            <person name="Koehrsen M."/>
            <person name="Alvarado L."/>
            <person name="Berlin A.M."/>
            <person name="Bochicchio J."/>
            <person name="Borenstein D."/>
            <person name="Chapman S.B."/>
            <person name="Chen Z."/>
            <person name="Engels R."/>
            <person name="Freedman E."/>
            <person name="Gellesch M."/>
            <person name="Goldberg J."/>
            <person name="Griggs A."/>
            <person name="Gujja S."/>
            <person name="Heilman E.R."/>
            <person name="Heiman D.I."/>
            <person name="Hepburn T.A."/>
            <person name="Howarth C."/>
            <person name="Jen D."/>
            <person name="Larson L."/>
            <person name="Lewis B."/>
            <person name="Mehta T."/>
            <person name="Park D."/>
            <person name="Pearson M."/>
            <person name="Richards J."/>
            <person name="Roberts A."/>
            <person name="Saif S."/>
            <person name="Shea T.D."/>
            <person name="Shenoy N."/>
            <person name="Sisk P."/>
            <person name="Stolte C."/>
            <person name="Sykes S.N."/>
            <person name="Thomson T."/>
            <person name="Walk T."/>
            <person name="White J."/>
            <person name="Yandava C."/>
            <person name="Straight P."/>
            <person name="Clardy J."/>
            <person name="Hung D."/>
            <person name="Kolter R."/>
            <person name="Mekalanos J."/>
            <person name="Walker S."/>
            <person name="Walsh C.T."/>
            <person name="Wieland-Brown L.C."/>
            <person name="Haas B."/>
            <person name="Nusbaum C."/>
            <person name="Birren B."/>
        </authorList>
    </citation>
    <scope>NUCLEOTIDE SEQUENCE [LARGE SCALE GENOMIC DNA]</scope>
    <source>
        <strain evidence="1 2">ATCC 53653</strain>
    </source>
</reference>
<evidence type="ECO:0008006" key="3">
    <source>
        <dbReference type="Google" id="ProtNLM"/>
    </source>
</evidence>
<organism evidence="1 2">
    <name type="scientific">Streptomyces himastatinicus ATCC 53653</name>
    <dbReference type="NCBI Taxonomy" id="457427"/>
    <lineage>
        <taxon>Bacteria</taxon>
        <taxon>Bacillati</taxon>
        <taxon>Actinomycetota</taxon>
        <taxon>Actinomycetes</taxon>
        <taxon>Kitasatosporales</taxon>
        <taxon>Streptomycetaceae</taxon>
        <taxon>Streptomyces</taxon>
        <taxon>Streptomyces violaceusniger group</taxon>
    </lineage>
</organism>
<proteinExistence type="predicted"/>
<dbReference type="AlphaFoldDB" id="D9WII6"/>
<dbReference type="HOGENOM" id="CLU_2720608_0_0_11"/>
<dbReference type="EMBL" id="GG657754">
    <property type="protein sequence ID" value="EFL25544.1"/>
    <property type="molecule type" value="Genomic_DNA"/>
</dbReference>
<evidence type="ECO:0000313" key="1">
    <source>
        <dbReference type="EMBL" id="EFL25544.1"/>
    </source>
</evidence>
<evidence type="ECO:0000313" key="2">
    <source>
        <dbReference type="Proteomes" id="UP000003963"/>
    </source>
</evidence>
<accession>D9WII6</accession>
<dbReference type="Proteomes" id="UP000003963">
    <property type="component" value="Unassembled WGS sequence"/>
</dbReference>
<gene>
    <name evidence="1" type="ORF">SSOG_05258</name>
</gene>
<dbReference type="RefSeq" id="WP_009717348.1">
    <property type="nucleotide sequence ID" value="NZ_GG657754.1"/>
</dbReference>
<keyword evidence="2" id="KW-1185">Reference proteome</keyword>
<sequence length="72" mass="7995">MADFHRRAAATHRELDDLWHTALALDGLAGALYDADETEEARRHWTEALHALATYDDPRAAGLRDRIVAALG</sequence>
<dbReference type="STRING" id="457427.SSOG_05258"/>
<dbReference type="InterPro" id="IPR011990">
    <property type="entry name" value="TPR-like_helical_dom_sf"/>
</dbReference>
<dbReference type="Gene3D" id="1.25.40.10">
    <property type="entry name" value="Tetratricopeptide repeat domain"/>
    <property type="match status" value="1"/>
</dbReference>
<protein>
    <recommendedName>
        <fullName evidence="3">Tetratricopeptide repeat protein</fullName>
    </recommendedName>
</protein>
<name>D9WII6_9ACTN</name>